<protein>
    <submittedName>
        <fullName evidence="1">Uncharacterized protein</fullName>
    </submittedName>
</protein>
<gene>
    <name evidence="1" type="ORF">SAMN05444920_104665</name>
</gene>
<proteinExistence type="predicted"/>
<organism evidence="1 2">
    <name type="scientific">Nonomuraea solani</name>
    <dbReference type="NCBI Taxonomy" id="1144553"/>
    <lineage>
        <taxon>Bacteria</taxon>
        <taxon>Bacillati</taxon>
        <taxon>Actinomycetota</taxon>
        <taxon>Actinomycetes</taxon>
        <taxon>Streptosporangiales</taxon>
        <taxon>Streptosporangiaceae</taxon>
        <taxon>Nonomuraea</taxon>
    </lineage>
</organism>
<reference evidence="1 2" key="1">
    <citation type="submission" date="2016-10" db="EMBL/GenBank/DDBJ databases">
        <authorList>
            <person name="de Groot N.N."/>
        </authorList>
    </citation>
    <scope>NUCLEOTIDE SEQUENCE [LARGE SCALE GENOMIC DNA]</scope>
    <source>
        <strain evidence="1 2">CGMCC 4.7037</strain>
    </source>
</reference>
<dbReference type="Proteomes" id="UP000236732">
    <property type="component" value="Unassembled WGS sequence"/>
</dbReference>
<accession>A0A1H6D1U1</accession>
<evidence type="ECO:0000313" key="1">
    <source>
        <dbReference type="EMBL" id="SEG79044.1"/>
    </source>
</evidence>
<name>A0A1H6D1U1_9ACTN</name>
<dbReference type="EMBL" id="FNVT01000004">
    <property type="protein sequence ID" value="SEG79044.1"/>
    <property type="molecule type" value="Genomic_DNA"/>
</dbReference>
<keyword evidence="2" id="KW-1185">Reference proteome</keyword>
<evidence type="ECO:0000313" key="2">
    <source>
        <dbReference type="Proteomes" id="UP000236732"/>
    </source>
</evidence>
<sequence length="333" mass="36910">MNRHDASRQRTTVTGMPLSRLDLVTTIDVPGLVGASANTFTVGGAEVAIGPTGAVIVTDAVDDPAAGGVWSSTEFKLIGPMPGILAERFLGVKEDFDWLSWERPQRPWPIHLFVRLEGGSLYLGPVDRVQSERTDDPGPLVLGKCVLRIDPPLSFDVLDRVRPPSPVTALPGLEWLDHVNGDRATALRLFIESRYPLSHPAAPPATPSVPVWSLDPSEDDPTVWTIVDDEHRHAERERLSGFLLQFSLHEAMINAPYQAWSRTLPTPIVDELTGTLRRVPLKTWRYGSFYVAPGLIACVTGDEEEEECRVWFGATHRSLLRPLRGIEWFLFDG</sequence>
<dbReference type="AlphaFoldDB" id="A0A1H6D1U1"/>